<feature type="compositionally biased region" description="Low complexity" evidence="1">
    <location>
        <begin position="275"/>
        <end position="286"/>
    </location>
</feature>
<reference evidence="3" key="1">
    <citation type="journal article" date="2017" name="Genome Biol.">
        <title>Comparative genomics reveals high biological diversity and specific adaptations in the industrially and medically important fungal genus Aspergillus.</title>
        <authorList>
            <person name="de Vries R.P."/>
            <person name="Riley R."/>
            <person name="Wiebenga A."/>
            <person name="Aguilar-Osorio G."/>
            <person name="Amillis S."/>
            <person name="Uchima C.A."/>
            <person name="Anderluh G."/>
            <person name="Asadollahi M."/>
            <person name="Askin M."/>
            <person name="Barry K."/>
            <person name="Battaglia E."/>
            <person name="Bayram O."/>
            <person name="Benocci T."/>
            <person name="Braus-Stromeyer S.A."/>
            <person name="Caldana C."/>
            <person name="Canovas D."/>
            <person name="Cerqueira G.C."/>
            <person name="Chen F."/>
            <person name="Chen W."/>
            <person name="Choi C."/>
            <person name="Clum A."/>
            <person name="Dos Santos R.A."/>
            <person name="Damasio A.R."/>
            <person name="Diallinas G."/>
            <person name="Emri T."/>
            <person name="Fekete E."/>
            <person name="Flipphi M."/>
            <person name="Freyberg S."/>
            <person name="Gallo A."/>
            <person name="Gournas C."/>
            <person name="Habgood R."/>
            <person name="Hainaut M."/>
            <person name="Harispe M.L."/>
            <person name="Henrissat B."/>
            <person name="Hilden K.S."/>
            <person name="Hope R."/>
            <person name="Hossain A."/>
            <person name="Karabika E."/>
            <person name="Karaffa L."/>
            <person name="Karanyi Z."/>
            <person name="Krasevec N."/>
            <person name="Kuo A."/>
            <person name="Kusch H."/>
            <person name="LaButti K."/>
            <person name="Lagendijk E.L."/>
            <person name="Lapidus A."/>
            <person name="Levasseur A."/>
            <person name="Lindquist E."/>
            <person name="Lipzen A."/>
            <person name="Logrieco A.F."/>
            <person name="MacCabe A."/>
            <person name="Maekelae M.R."/>
            <person name="Malavazi I."/>
            <person name="Melin P."/>
            <person name="Meyer V."/>
            <person name="Mielnichuk N."/>
            <person name="Miskei M."/>
            <person name="Molnar A.P."/>
            <person name="Mule G."/>
            <person name="Ngan C.Y."/>
            <person name="Orejas M."/>
            <person name="Orosz E."/>
            <person name="Ouedraogo J.P."/>
            <person name="Overkamp K.M."/>
            <person name="Park H.-S."/>
            <person name="Perrone G."/>
            <person name="Piumi F."/>
            <person name="Punt P.J."/>
            <person name="Ram A.F."/>
            <person name="Ramon A."/>
            <person name="Rauscher S."/>
            <person name="Record E."/>
            <person name="Riano-Pachon D.M."/>
            <person name="Robert V."/>
            <person name="Roehrig J."/>
            <person name="Ruller R."/>
            <person name="Salamov A."/>
            <person name="Salih N.S."/>
            <person name="Samson R.A."/>
            <person name="Sandor E."/>
            <person name="Sanguinetti M."/>
            <person name="Schuetze T."/>
            <person name="Sepcic K."/>
            <person name="Shelest E."/>
            <person name="Sherlock G."/>
            <person name="Sophianopoulou V."/>
            <person name="Squina F.M."/>
            <person name="Sun H."/>
            <person name="Susca A."/>
            <person name="Todd R.B."/>
            <person name="Tsang A."/>
            <person name="Unkles S.E."/>
            <person name="van de Wiele N."/>
            <person name="van Rossen-Uffink D."/>
            <person name="Oliveira J.V."/>
            <person name="Vesth T.C."/>
            <person name="Visser J."/>
            <person name="Yu J.-H."/>
            <person name="Zhou M."/>
            <person name="Andersen M.R."/>
            <person name="Archer D.B."/>
            <person name="Baker S.E."/>
            <person name="Benoit I."/>
            <person name="Brakhage A.A."/>
            <person name="Braus G.H."/>
            <person name="Fischer R."/>
            <person name="Frisvad J.C."/>
            <person name="Goldman G.H."/>
            <person name="Houbraken J."/>
            <person name="Oakley B."/>
            <person name="Pocsi I."/>
            <person name="Scazzocchio C."/>
            <person name="Seiboth B."/>
            <person name="vanKuyk P.A."/>
            <person name="Wortman J."/>
            <person name="Dyer P.S."/>
            <person name="Grigoriev I.V."/>
        </authorList>
    </citation>
    <scope>NUCLEOTIDE SEQUENCE [LARGE SCALE GENOMIC DNA]</scope>
    <source>
        <strain evidence="3">CBS 593.65</strain>
    </source>
</reference>
<keyword evidence="3" id="KW-1185">Reference proteome</keyword>
<organism evidence="2 3">
    <name type="scientific">Aspergillus sydowii CBS 593.65</name>
    <dbReference type="NCBI Taxonomy" id="1036612"/>
    <lineage>
        <taxon>Eukaryota</taxon>
        <taxon>Fungi</taxon>
        <taxon>Dikarya</taxon>
        <taxon>Ascomycota</taxon>
        <taxon>Pezizomycotina</taxon>
        <taxon>Eurotiomycetes</taxon>
        <taxon>Eurotiomycetidae</taxon>
        <taxon>Eurotiales</taxon>
        <taxon>Aspergillaceae</taxon>
        <taxon>Aspergillus</taxon>
        <taxon>Aspergillus subgen. Nidulantes</taxon>
    </lineage>
</organism>
<gene>
    <name evidence="2" type="ORF">ASPSYDRAFT_50782</name>
</gene>
<accession>A0A1L9T3L3</accession>
<dbReference type="GeneID" id="63764223"/>
<dbReference type="AlphaFoldDB" id="A0A1L9T3L3"/>
<feature type="compositionally biased region" description="Polar residues" evidence="1">
    <location>
        <begin position="242"/>
        <end position="252"/>
    </location>
</feature>
<proteinExistence type="predicted"/>
<evidence type="ECO:0000313" key="2">
    <source>
        <dbReference type="EMBL" id="OJJ54007.1"/>
    </source>
</evidence>
<dbReference type="STRING" id="1036612.A0A1L9T3L3"/>
<dbReference type="Proteomes" id="UP000184356">
    <property type="component" value="Unassembled WGS sequence"/>
</dbReference>
<feature type="compositionally biased region" description="Low complexity" evidence="1">
    <location>
        <begin position="222"/>
        <end position="241"/>
    </location>
</feature>
<feature type="compositionally biased region" description="Basic and acidic residues" evidence="1">
    <location>
        <begin position="1"/>
        <end position="16"/>
    </location>
</feature>
<dbReference type="VEuPathDB" id="FungiDB:ASPSYDRAFT_50782"/>
<name>A0A1L9T3L3_9EURO</name>
<evidence type="ECO:0000256" key="1">
    <source>
        <dbReference type="SAM" id="MobiDB-lite"/>
    </source>
</evidence>
<evidence type="ECO:0000313" key="3">
    <source>
        <dbReference type="Proteomes" id="UP000184356"/>
    </source>
</evidence>
<feature type="region of interest" description="Disordered" evidence="1">
    <location>
        <begin position="1"/>
        <end position="436"/>
    </location>
</feature>
<sequence length="536" mass="59731">MDWERTRRFDDHRGGESYRPGSSRGYSRRSRSPPRIRSPPSRLVADTWAPSTGRPYTRPRTRSPPSYRRRSRSPQLYNRDTGVGSYSKTYVPRRFSPRRDGRPRSPASSSRRPRSPFGEDRARDAGWNQSTSTSRPARDSSAAGRDYGYYRKERYLPSAGRHTRSGSPLRRGPSFEDDQRPPTTTRARSPFYKGRRDATSNRYLGQRRRSQSPNDTHTKRPSAPGSMSNSRRSSPSDNKNNTPSRGNRSRSPPASHLLGRRRSRDWGDSPAQNDPTPSTKSKLTTPEGRIDSPTGEQILGKSLPSNDDTGPSPLPEIQGRSNHIKASYPSNAPSQPKAFTNKRNHKSPPPGPPHGPKTFASHPRASNISLLSAPTRPRGNSILKDSGWTTTQIRRGPAPAGSHGTPTAPRGSQLPALGVEPQRPRSCHHNSVSSTPSPHTPRYFRFLVGLNTIIPGGRLHPLELDSMTEKRLSQLDADRGRLFEQFAESQKLKRAGLRDWDKLDRESSICALKSELAEGHLQCITDTEGTLGRALF</sequence>
<dbReference type="EMBL" id="KV878596">
    <property type="protein sequence ID" value="OJJ54007.1"/>
    <property type="molecule type" value="Genomic_DNA"/>
</dbReference>
<dbReference type="OrthoDB" id="5424692at2759"/>
<feature type="compositionally biased region" description="Polar residues" evidence="1">
    <location>
        <begin position="328"/>
        <end position="338"/>
    </location>
</feature>
<protein>
    <submittedName>
        <fullName evidence="2">Uncharacterized protein</fullName>
    </submittedName>
</protein>
<dbReference type="RefSeq" id="XP_040697813.1">
    <property type="nucleotide sequence ID" value="XM_040848150.1"/>
</dbReference>
<feature type="compositionally biased region" description="Basic residues" evidence="1">
    <location>
        <begin position="57"/>
        <end position="72"/>
    </location>
</feature>